<dbReference type="PROSITE" id="PS50026">
    <property type="entry name" value="EGF_3"/>
    <property type="match status" value="1"/>
</dbReference>
<keyword evidence="9" id="KW-0479">Metal-binding</keyword>
<feature type="region of interest" description="Disordered" evidence="10">
    <location>
        <begin position="45"/>
        <end position="70"/>
    </location>
</feature>
<evidence type="ECO:0000256" key="8">
    <source>
        <dbReference type="PROSITE-ProRule" id="PRU00076"/>
    </source>
</evidence>
<dbReference type="Gene3D" id="2.10.25.10">
    <property type="entry name" value="Laminin"/>
    <property type="match status" value="1"/>
</dbReference>
<evidence type="ECO:0000256" key="7">
    <source>
        <dbReference type="PROSITE-ProRule" id="PRU00068"/>
    </source>
</evidence>
<keyword evidence="8" id="KW-0245">EGF-like domain</keyword>
<evidence type="ECO:0000256" key="10">
    <source>
        <dbReference type="SAM" id="MobiDB-lite"/>
    </source>
</evidence>
<protein>
    <submittedName>
        <fullName evidence="16">Disintegrin and metalloproteinase domain-containing protein 12</fullName>
    </submittedName>
</protein>
<dbReference type="InterPro" id="IPR034027">
    <property type="entry name" value="Reprolysin_adamalysin"/>
</dbReference>
<dbReference type="PROSITE" id="PS50214">
    <property type="entry name" value="DISINTEGRIN_2"/>
    <property type="match status" value="1"/>
</dbReference>
<dbReference type="InterPro" id="IPR024079">
    <property type="entry name" value="MetalloPept_cat_dom_sf"/>
</dbReference>
<dbReference type="RefSeq" id="XP_052744907.1">
    <property type="nucleotide sequence ID" value="XM_052888947.1"/>
</dbReference>
<evidence type="ECO:0000256" key="1">
    <source>
        <dbReference type="ARBA" id="ARBA00004167"/>
    </source>
</evidence>
<evidence type="ECO:0000256" key="5">
    <source>
        <dbReference type="ARBA" id="ARBA00023136"/>
    </source>
</evidence>
<keyword evidence="9" id="KW-0862">Zinc</keyword>
<keyword evidence="5" id="KW-0472">Membrane</keyword>
<keyword evidence="4 16" id="KW-0482">Metalloprotease</keyword>
<feature type="disulfide bond" evidence="7">
    <location>
        <begin position="343"/>
        <end position="363"/>
    </location>
</feature>
<dbReference type="SUPFAM" id="SSF55486">
    <property type="entry name" value="Metalloproteases ('zincins'), catalytic domain"/>
    <property type="match status" value="1"/>
</dbReference>
<reference evidence="16" key="1">
    <citation type="submission" date="2025-08" db="UniProtKB">
        <authorList>
            <consortium name="RefSeq"/>
        </authorList>
    </citation>
    <scope>IDENTIFICATION</scope>
</reference>
<keyword evidence="15" id="KW-1185">Reference proteome</keyword>
<dbReference type="PANTHER" id="PTHR11905:SF159">
    <property type="entry name" value="ADAM METALLOPROTEASE"/>
    <property type="match status" value="1"/>
</dbReference>
<feature type="chain" id="PRO_5046883645" evidence="11">
    <location>
        <begin position="22"/>
        <end position="595"/>
    </location>
</feature>
<dbReference type="Proteomes" id="UP001652582">
    <property type="component" value="Chromosome 24"/>
</dbReference>
<feature type="signal peptide" evidence="11">
    <location>
        <begin position="1"/>
        <end position="21"/>
    </location>
</feature>
<evidence type="ECO:0000313" key="15">
    <source>
        <dbReference type="Proteomes" id="UP001652582"/>
    </source>
</evidence>
<dbReference type="Gene3D" id="4.10.70.10">
    <property type="entry name" value="Disintegrin domain"/>
    <property type="match status" value="1"/>
</dbReference>
<feature type="disulfide bond" evidence="9">
    <location>
        <begin position="231"/>
        <end position="255"/>
    </location>
</feature>
<dbReference type="InterPro" id="IPR001762">
    <property type="entry name" value="Disintegrin_dom"/>
</dbReference>
<feature type="binding site" evidence="9">
    <location>
        <position position="225"/>
    </location>
    <ligand>
        <name>Zn(2+)</name>
        <dbReference type="ChEBI" id="CHEBI:29105"/>
        <note>catalytic</note>
    </ligand>
</feature>
<keyword evidence="3" id="KW-1133">Transmembrane helix</keyword>
<feature type="disulfide bond" evidence="8">
    <location>
        <begin position="549"/>
        <end position="558"/>
    </location>
</feature>
<evidence type="ECO:0000259" key="13">
    <source>
        <dbReference type="PROSITE" id="PS50214"/>
    </source>
</evidence>
<feature type="domain" description="Disintegrin" evidence="13">
    <location>
        <begin position="282"/>
        <end position="371"/>
    </location>
</feature>
<feature type="domain" description="EGF-like" evidence="12">
    <location>
        <begin position="527"/>
        <end position="559"/>
    </location>
</feature>
<feature type="compositionally biased region" description="Basic and acidic residues" evidence="10">
    <location>
        <begin position="58"/>
        <end position="70"/>
    </location>
</feature>
<evidence type="ECO:0000259" key="14">
    <source>
        <dbReference type="PROSITE" id="PS50215"/>
    </source>
</evidence>
<dbReference type="Pfam" id="PF01421">
    <property type="entry name" value="Reprolysin"/>
    <property type="match status" value="1"/>
</dbReference>
<evidence type="ECO:0000259" key="12">
    <source>
        <dbReference type="PROSITE" id="PS50026"/>
    </source>
</evidence>
<dbReference type="SUPFAM" id="SSF57552">
    <property type="entry name" value="Blood coagulation inhibitor (disintegrin)"/>
    <property type="match status" value="1"/>
</dbReference>
<dbReference type="InterPro" id="IPR036436">
    <property type="entry name" value="Disintegrin_dom_sf"/>
</dbReference>
<dbReference type="InterPro" id="IPR000742">
    <property type="entry name" value="EGF"/>
</dbReference>
<evidence type="ECO:0000256" key="2">
    <source>
        <dbReference type="ARBA" id="ARBA00022692"/>
    </source>
</evidence>
<feature type="domain" description="Peptidase M12B" evidence="14">
    <location>
        <begin position="79"/>
        <end position="276"/>
    </location>
</feature>
<feature type="disulfide bond" evidence="9">
    <location>
        <begin position="233"/>
        <end position="238"/>
    </location>
</feature>
<dbReference type="Pfam" id="PF00200">
    <property type="entry name" value="Disintegrin"/>
    <property type="match status" value="1"/>
</dbReference>
<dbReference type="CDD" id="cd04269">
    <property type="entry name" value="ZnMc_adamalysin_II_like"/>
    <property type="match status" value="1"/>
</dbReference>
<keyword evidence="2" id="KW-0812">Transmembrane</keyword>
<evidence type="ECO:0000256" key="4">
    <source>
        <dbReference type="ARBA" id="ARBA00023049"/>
    </source>
</evidence>
<evidence type="ECO:0000256" key="6">
    <source>
        <dbReference type="ARBA" id="ARBA00023157"/>
    </source>
</evidence>
<organism evidence="15 16">
    <name type="scientific">Bicyclus anynana</name>
    <name type="common">Squinting bush brown butterfly</name>
    <dbReference type="NCBI Taxonomy" id="110368"/>
    <lineage>
        <taxon>Eukaryota</taxon>
        <taxon>Metazoa</taxon>
        <taxon>Ecdysozoa</taxon>
        <taxon>Arthropoda</taxon>
        <taxon>Hexapoda</taxon>
        <taxon>Insecta</taxon>
        <taxon>Pterygota</taxon>
        <taxon>Neoptera</taxon>
        <taxon>Endopterygota</taxon>
        <taxon>Lepidoptera</taxon>
        <taxon>Glossata</taxon>
        <taxon>Ditrysia</taxon>
        <taxon>Papilionoidea</taxon>
        <taxon>Nymphalidae</taxon>
        <taxon>Satyrinae</taxon>
        <taxon>Satyrini</taxon>
        <taxon>Mycalesina</taxon>
        <taxon>Bicyclus</taxon>
    </lineage>
</organism>
<dbReference type="PROSITE" id="PS01186">
    <property type="entry name" value="EGF_2"/>
    <property type="match status" value="1"/>
</dbReference>
<dbReference type="PROSITE" id="PS50215">
    <property type="entry name" value="ADAM_MEPRO"/>
    <property type="match status" value="1"/>
</dbReference>
<comment type="subcellular location">
    <subcellularLocation>
        <location evidence="1">Membrane</location>
        <topology evidence="1">Single-pass membrane protein</topology>
    </subcellularLocation>
</comment>
<proteinExistence type="predicted"/>
<feature type="binding site" evidence="9">
    <location>
        <position position="219"/>
    </location>
    <ligand>
        <name>Zn(2+)</name>
        <dbReference type="ChEBI" id="CHEBI:29105"/>
        <note>catalytic</note>
    </ligand>
</feature>
<name>A0ABM3M0Q4_BICAN</name>
<evidence type="ECO:0000256" key="3">
    <source>
        <dbReference type="ARBA" id="ARBA00022989"/>
    </source>
</evidence>
<sequence>MRGMFSCLVVLLPILINVSQAHKYKKPPASDFSRQSVVQPVVHHGRTKREMVSPTHAYKRDAPNDTEVRGPFKMDKKSRFVELVLVADNAVYKANGENLQSVHRQMKDIANSMNSLFAPLNIFITLVGVEVWTEHDKIELSDDGDATLTKFLRYRKDSLNSRLPNDNAQLITMQRFTDGVIGKHLKGPICTSEYSGGVATNVSKVIGVVATNIAHGLGHNFGMEHDIGSFCDCPDDKCIMTRTFGPIPPTRWSLCSRQDLNLAFERGMDHCLRNKPKRLFDSPSCGNGFVEPGEQCDCGLNPLPACTACCEAETCMLRSNATCATGECCDIRSCKLQTASTVCRTTEGDCDLPEYCTGNSEFCPRDVYKMDATPCSNNQAYCVQGSCRTHTDQCRLLWGSTGLNAEDKCYDLNTKGDKKGNCGIIVTENSKSFDPCAVEHARCGRLHCKHLNERLEYGMESVSMLSSVFINTNGTIIPCRSAIIDLGTQDVDPGLVPDGAKCGEDKMCLKQKCVSVLAMREQMSRRESSVCPSDCSGHGVCNSEGHCHCNAGYAPPLCAESGTGGSVDSGPAQFPDFKPKFDLHFGLTGWKWSYD</sequence>
<keyword evidence="11" id="KW-0732">Signal</keyword>
<keyword evidence="6 8" id="KW-1015">Disulfide bond</keyword>
<dbReference type="Pfam" id="PF08516">
    <property type="entry name" value="ADAM_CR"/>
    <property type="match status" value="1"/>
</dbReference>
<gene>
    <name evidence="16" type="primary">LOC112045426</name>
</gene>
<feature type="disulfide bond" evidence="8">
    <location>
        <begin position="531"/>
        <end position="541"/>
    </location>
</feature>
<dbReference type="GO" id="GO:0008237">
    <property type="term" value="F:metallopeptidase activity"/>
    <property type="evidence" value="ECO:0007669"/>
    <property type="project" value="UniProtKB-KW"/>
</dbReference>
<keyword evidence="4 16" id="KW-0378">Hydrolase</keyword>
<evidence type="ECO:0000256" key="9">
    <source>
        <dbReference type="PROSITE-ProRule" id="PRU00276"/>
    </source>
</evidence>
<dbReference type="InterPro" id="IPR001590">
    <property type="entry name" value="Peptidase_M12B"/>
</dbReference>
<dbReference type="PANTHER" id="PTHR11905">
    <property type="entry name" value="ADAM A DISINTEGRIN AND METALLOPROTEASE DOMAIN"/>
    <property type="match status" value="1"/>
</dbReference>
<comment type="caution">
    <text evidence="8">Lacks conserved residue(s) required for the propagation of feature annotation.</text>
</comment>
<feature type="binding site" evidence="9">
    <location>
        <position position="215"/>
    </location>
    <ligand>
        <name>Zn(2+)</name>
        <dbReference type="ChEBI" id="CHEBI:29105"/>
        <note>catalytic</note>
    </ligand>
</feature>
<accession>A0ABM3M0Q4</accession>
<dbReference type="SMART" id="SM00050">
    <property type="entry name" value="DISIN"/>
    <property type="match status" value="1"/>
</dbReference>
<evidence type="ECO:0000256" key="11">
    <source>
        <dbReference type="SAM" id="SignalP"/>
    </source>
</evidence>
<keyword evidence="4 16" id="KW-0645">Protease</keyword>
<dbReference type="GeneID" id="112045426"/>
<dbReference type="SMART" id="SM00608">
    <property type="entry name" value="ACR"/>
    <property type="match status" value="1"/>
</dbReference>
<dbReference type="InterPro" id="IPR006586">
    <property type="entry name" value="ADAM_Cys-rich"/>
</dbReference>
<evidence type="ECO:0000313" key="16">
    <source>
        <dbReference type="RefSeq" id="XP_052744907.1"/>
    </source>
</evidence>
<dbReference type="Gene3D" id="3.40.390.10">
    <property type="entry name" value="Collagenase (Catalytic Domain)"/>
    <property type="match status" value="1"/>
</dbReference>